<evidence type="ECO:0000313" key="2">
    <source>
        <dbReference type="Proteomes" id="UP001362999"/>
    </source>
</evidence>
<name>A0AAW0BNA5_9AGAR</name>
<proteinExistence type="predicted"/>
<gene>
    <name evidence="1" type="ORF">R3P38DRAFT_3354720</name>
</gene>
<dbReference type="Proteomes" id="UP001362999">
    <property type="component" value="Unassembled WGS sequence"/>
</dbReference>
<keyword evidence="2" id="KW-1185">Reference proteome</keyword>
<protein>
    <submittedName>
        <fullName evidence="1">Uncharacterized protein</fullName>
    </submittedName>
</protein>
<comment type="caution">
    <text evidence="1">The sequence shown here is derived from an EMBL/GenBank/DDBJ whole genome shotgun (WGS) entry which is preliminary data.</text>
</comment>
<evidence type="ECO:0000313" key="1">
    <source>
        <dbReference type="EMBL" id="KAK7027784.1"/>
    </source>
</evidence>
<dbReference type="EMBL" id="JAWWNJ010000029">
    <property type="protein sequence ID" value="KAK7027784.1"/>
    <property type="molecule type" value="Genomic_DNA"/>
</dbReference>
<accession>A0AAW0BNA5</accession>
<organism evidence="1 2">
    <name type="scientific">Favolaschia claudopus</name>
    <dbReference type="NCBI Taxonomy" id="2862362"/>
    <lineage>
        <taxon>Eukaryota</taxon>
        <taxon>Fungi</taxon>
        <taxon>Dikarya</taxon>
        <taxon>Basidiomycota</taxon>
        <taxon>Agaricomycotina</taxon>
        <taxon>Agaricomycetes</taxon>
        <taxon>Agaricomycetidae</taxon>
        <taxon>Agaricales</taxon>
        <taxon>Marasmiineae</taxon>
        <taxon>Mycenaceae</taxon>
        <taxon>Favolaschia</taxon>
    </lineage>
</organism>
<reference evidence="1 2" key="1">
    <citation type="journal article" date="2024" name="J Genomics">
        <title>Draft genome sequencing and assembly of Favolaschia claudopus CIRM-BRFM 2984 isolated from oak limbs.</title>
        <authorList>
            <person name="Navarro D."/>
            <person name="Drula E."/>
            <person name="Chaduli D."/>
            <person name="Cazenave R."/>
            <person name="Ahrendt S."/>
            <person name="Wang J."/>
            <person name="Lipzen A."/>
            <person name="Daum C."/>
            <person name="Barry K."/>
            <person name="Grigoriev I.V."/>
            <person name="Favel A."/>
            <person name="Rosso M.N."/>
            <person name="Martin F."/>
        </authorList>
    </citation>
    <scope>NUCLEOTIDE SEQUENCE [LARGE SCALE GENOMIC DNA]</scope>
    <source>
        <strain evidence="1 2">CIRM-BRFM 2984</strain>
    </source>
</reference>
<dbReference type="AlphaFoldDB" id="A0AAW0BNA5"/>
<sequence>MEQVSNPPVSLFDQLTHQPSAGFPLTKLSTQLLEIMALDACLVARNRNCIYWIVFSMREVRNDVDLLLATLDDGGFTMEKFDHCTETILYLEESLQSLGSLVAKEVGRSKISASDTIQGNLEFIEEWQQTCQILRRRTRELMNSPHFSGDLSSNERQFSQLCHQDDIAIFKALSQHLTVNGSVTSTAAPRQVESIFARLAGIENAISLGNRAESSFRLVEAMEKHVNGIHPQTTEEVVAAYETFVNQLTNQLPPPPVPSLTKLRPLIAKIGRCTSLAGSFSKNKTAVRLSRLNVTIKTVVDALTLIAEISYDPTVVFIEQTHVMQAISVAEQSDSAEPFSHQLNQARTADVDSLSRVHTMLNDRTRINVTFQDSKGVIHEWQFLVNPTASLRTVLWLARLSLPENHQDLEVIHIRGAFHVDAQELDLETEISEVKSSDLTLYLGH</sequence>